<dbReference type="Proteomes" id="UP000094236">
    <property type="component" value="Unassembled WGS sequence"/>
</dbReference>
<evidence type="ECO:0000256" key="1">
    <source>
        <dbReference type="ARBA" id="ARBA00022553"/>
    </source>
</evidence>
<evidence type="ECO:0000256" key="3">
    <source>
        <dbReference type="SAM" id="MobiDB-lite"/>
    </source>
</evidence>
<evidence type="ECO:0000313" key="6">
    <source>
        <dbReference type="Proteomes" id="UP000094236"/>
    </source>
</evidence>
<dbReference type="Pfam" id="PF20400">
    <property type="entry name" value="BAR_4"/>
    <property type="match status" value="1"/>
</dbReference>
<dbReference type="InterPro" id="IPR046869">
    <property type="entry name" value="SLM1/RGC1-like_PH"/>
</dbReference>
<dbReference type="OrthoDB" id="5598057at2759"/>
<keyword evidence="2" id="KW-0175">Coiled coil</keyword>
<gene>
    <name evidence="5" type="ORF">PACTADRAFT_76294</name>
</gene>
<feature type="region of interest" description="Disordered" evidence="3">
    <location>
        <begin position="481"/>
        <end position="504"/>
    </location>
</feature>
<feature type="compositionally biased region" description="Polar residues" evidence="3">
    <location>
        <begin position="481"/>
        <end position="493"/>
    </location>
</feature>
<feature type="coiled-coil region" evidence="2">
    <location>
        <begin position="163"/>
        <end position="190"/>
    </location>
</feature>
<dbReference type="SMART" id="SM00233">
    <property type="entry name" value="PH"/>
    <property type="match status" value="1"/>
</dbReference>
<name>A0A1E4TSD8_PACTA</name>
<feature type="domain" description="PH" evidence="4">
    <location>
        <begin position="350"/>
        <end position="460"/>
    </location>
</feature>
<feature type="region of interest" description="Disordered" evidence="3">
    <location>
        <begin position="100"/>
        <end position="125"/>
    </location>
</feature>
<proteinExistence type="predicted"/>
<evidence type="ECO:0000256" key="2">
    <source>
        <dbReference type="SAM" id="Coils"/>
    </source>
</evidence>
<reference evidence="6" key="1">
    <citation type="submission" date="2016-05" db="EMBL/GenBank/DDBJ databases">
        <title>Comparative genomics of biotechnologically important yeasts.</title>
        <authorList>
            <consortium name="DOE Joint Genome Institute"/>
            <person name="Riley R."/>
            <person name="Haridas S."/>
            <person name="Wolfe K.H."/>
            <person name="Lopes M.R."/>
            <person name="Hittinger C.T."/>
            <person name="Goker M."/>
            <person name="Salamov A."/>
            <person name="Wisecaver J."/>
            <person name="Long T.M."/>
            <person name="Aerts A.L."/>
            <person name="Barry K."/>
            <person name="Choi C."/>
            <person name="Clum A."/>
            <person name="Coughlan A.Y."/>
            <person name="Deshpande S."/>
            <person name="Douglass A.P."/>
            <person name="Hanson S.J."/>
            <person name="Klenk H.-P."/>
            <person name="Labutti K."/>
            <person name="Lapidus A."/>
            <person name="Lindquist E."/>
            <person name="Lipzen A."/>
            <person name="Meier-Kolthoff J.P."/>
            <person name="Ohm R.A."/>
            <person name="Otillar R.P."/>
            <person name="Pangilinan J."/>
            <person name="Peng Y."/>
            <person name="Rokas A."/>
            <person name="Rosa C.A."/>
            <person name="Scheuner C."/>
            <person name="Sibirny A.A."/>
            <person name="Slot J.C."/>
            <person name="Stielow J.B."/>
            <person name="Sun H."/>
            <person name="Kurtzman C.P."/>
            <person name="Blackwell M."/>
            <person name="Grigoriev I.V."/>
            <person name="Jeffries T.W."/>
        </authorList>
    </citation>
    <scope>NUCLEOTIDE SEQUENCE [LARGE SCALE GENOMIC DNA]</scope>
    <source>
        <strain evidence="6">NRRL Y-2460</strain>
    </source>
</reference>
<dbReference type="InterPro" id="IPR046868">
    <property type="entry name" value="BAR_4"/>
</dbReference>
<dbReference type="InterPro" id="IPR027267">
    <property type="entry name" value="AH/BAR_dom_sf"/>
</dbReference>
<dbReference type="PANTHER" id="PTHR31941:SF1">
    <property type="entry name" value="CYTOSKELETAL SIGNALING PROTEIN SLM1"/>
    <property type="match status" value="1"/>
</dbReference>
<dbReference type="SUPFAM" id="SSF50729">
    <property type="entry name" value="PH domain-like"/>
    <property type="match status" value="1"/>
</dbReference>
<keyword evidence="6" id="KW-1185">Reference proteome</keyword>
<accession>A0A1E4TSD8</accession>
<dbReference type="AlphaFoldDB" id="A0A1E4TSD8"/>
<dbReference type="PANTHER" id="PTHR31941">
    <property type="entry name" value="CYTOSKELETAL SIGNALING PROTEIN SLM1"/>
    <property type="match status" value="1"/>
</dbReference>
<dbReference type="STRING" id="669874.A0A1E4TSD8"/>
<evidence type="ECO:0000313" key="5">
    <source>
        <dbReference type="EMBL" id="ODV94673.1"/>
    </source>
</evidence>
<dbReference type="SUPFAM" id="SSF103657">
    <property type="entry name" value="BAR/IMD domain-like"/>
    <property type="match status" value="1"/>
</dbReference>
<evidence type="ECO:0000259" key="4">
    <source>
        <dbReference type="PROSITE" id="PS50003"/>
    </source>
</evidence>
<dbReference type="Pfam" id="PF20399">
    <property type="entry name" value="PH_20"/>
    <property type="match status" value="1"/>
</dbReference>
<dbReference type="Gene3D" id="2.30.29.30">
    <property type="entry name" value="Pleckstrin-homology domain (PH domain)/Phosphotyrosine-binding domain (PTB)"/>
    <property type="match status" value="1"/>
</dbReference>
<organism evidence="5 6">
    <name type="scientific">Pachysolen tannophilus NRRL Y-2460</name>
    <dbReference type="NCBI Taxonomy" id="669874"/>
    <lineage>
        <taxon>Eukaryota</taxon>
        <taxon>Fungi</taxon>
        <taxon>Dikarya</taxon>
        <taxon>Ascomycota</taxon>
        <taxon>Saccharomycotina</taxon>
        <taxon>Pichiomycetes</taxon>
        <taxon>Pachysolenaceae</taxon>
        <taxon>Pachysolen</taxon>
    </lineage>
</organism>
<sequence length="504" mass="57274">MEGETGQGNEARSLVDSIPVDSSSILAQRYDKWLLTIQNLQNFIESYLSIIGNNIKGYEKLNKQLVSHNIPQFDQDASNTSLPVNGSSAATLSEGGGASGGIIASDNGNGNGKGQNGGSAPVTPVTGSSSYGINDWYELIKGNMKDNLDKFQEVENMIRVNVLPEFKKLIEDVQNRKKTLINESAKELKEIKKFNAVTAKEIKKLGNATMLYDSAYNTLNSKVDIKNDPYIINRLILYYGDLQIAKENMYIEFIKNNELNFKIFEDQIFQFIKKIFNNLNTYNQDLFQQEMLSFNNLNNALINIPNDYEWNNFSEKNGKNLITSPRNDENSLKKTLSSIIYQNEHHSSIDPILDGLLSRKEAKFIKKTQSTYYYVITKTRYFLEFSSRSFKDSPNPSLIFYLPNCFIKQRNPKDEQDFRFELVGKDMSNLININKKNLVLTASNEEEMLTWYNVISEASGLMQDNEEVKLEEQMNSVNLNDSYSTDISGNASPNPEEAINDNRI</sequence>
<dbReference type="Gene3D" id="1.20.1270.60">
    <property type="entry name" value="Arfaptin homology (AH) domain/BAR domain"/>
    <property type="match status" value="1"/>
</dbReference>
<dbReference type="PROSITE" id="PS50003">
    <property type="entry name" value="PH_DOMAIN"/>
    <property type="match status" value="1"/>
</dbReference>
<protein>
    <recommendedName>
        <fullName evidence="4">PH domain-containing protein</fullName>
    </recommendedName>
</protein>
<dbReference type="InterPro" id="IPR011993">
    <property type="entry name" value="PH-like_dom_sf"/>
</dbReference>
<dbReference type="EMBL" id="KV454015">
    <property type="protein sequence ID" value="ODV94673.1"/>
    <property type="molecule type" value="Genomic_DNA"/>
</dbReference>
<keyword evidence="1" id="KW-0597">Phosphoprotein</keyword>
<dbReference type="InterPro" id="IPR001849">
    <property type="entry name" value="PH_domain"/>
</dbReference>